<protein>
    <submittedName>
        <fullName evidence="1">36734_t:CDS:1</fullName>
    </submittedName>
</protein>
<name>A0ACA9N0H0_9GLOM</name>
<proteinExistence type="predicted"/>
<feature type="non-terminal residue" evidence="1">
    <location>
        <position position="1"/>
    </location>
</feature>
<feature type="non-terminal residue" evidence="1">
    <location>
        <position position="250"/>
    </location>
</feature>
<organism evidence="1 2">
    <name type="scientific">Racocetra persica</name>
    <dbReference type="NCBI Taxonomy" id="160502"/>
    <lineage>
        <taxon>Eukaryota</taxon>
        <taxon>Fungi</taxon>
        <taxon>Fungi incertae sedis</taxon>
        <taxon>Mucoromycota</taxon>
        <taxon>Glomeromycotina</taxon>
        <taxon>Glomeromycetes</taxon>
        <taxon>Diversisporales</taxon>
        <taxon>Gigasporaceae</taxon>
        <taxon>Racocetra</taxon>
    </lineage>
</organism>
<keyword evidence="2" id="KW-1185">Reference proteome</keyword>
<evidence type="ECO:0000313" key="2">
    <source>
        <dbReference type="Proteomes" id="UP000789920"/>
    </source>
</evidence>
<accession>A0ACA9N0H0</accession>
<sequence length="250" mass="29669">LNRVKAENYLSFYHPNPKNLDKTKELNPQYTGQYYFVLDDKTARPIKKSWQDLDNYMKKHLENSEDESPLPNQQICKNLPKLVKIIFEILNNQNMLEKQNMPKKTEINNKRIHLKQNLNNSQEDIDESIKEQIYSIPFFSCTRDVQSYDEFIEKQDIEFFDYASDSQSNNSFVKNNAVSNLSDITDVDTNKYAKDNNLFAKKPKDLKDVYKEFLSKEYAEFMHILLPSTSQTGWAYIEDLNLQNFSWRKE</sequence>
<dbReference type="Proteomes" id="UP000789920">
    <property type="component" value="Unassembled WGS sequence"/>
</dbReference>
<gene>
    <name evidence="1" type="ORF">RPERSI_LOCUS6538</name>
</gene>
<reference evidence="1" key="1">
    <citation type="submission" date="2021-06" db="EMBL/GenBank/DDBJ databases">
        <authorList>
            <person name="Kallberg Y."/>
            <person name="Tangrot J."/>
            <person name="Rosling A."/>
        </authorList>
    </citation>
    <scope>NUCLEOTIDE SEQUENCE</scope>
    <source>
        <strain evidence="1">MA461A</strain>
    </source>
</reference>
<comment type="caution">
    <text evidence="1">The sequence shown here is derived from an EMBL/GenBank/DDBJ whole genome shotgun (WGS) entry which is preliminary data.</text>
</comment>
<dbReference type="EMBL" id="CAJVQC010010442">
    <property type="protein sequence ID" value="CAG8616732.1"/>
    <property type="molecule type" value="Genomic_DNA"/>
</dbReference>
<evidence type="ECO:0000313" key="1">
    <source>
        <dbReference type="EMBL" id="CAG8616732.1"/>
    </source>
</evidence>